<evidence type="ECO:0000313" key="4">
    <source>
        <dbReference type="EMBL" id="QGH35408.1"/>
    </source>
</evidence>
<organism evidence="4 5">
    <name type="scientific">Gracilibacillus salitolerans</name>
    <dbReference type="NCBI Taxonomy" id="2663022"/>
    <lineage>
        <taxon>Bacteria</taxon>
        <taxon>Bacillati</taxon>
        <taxon>Bacillota</taxon>
        <taxon>Bacilli</taxon>
        <taxon>Bacillales</taxon>
        <taxon>Bacillaceae</taxon>
        <taxon>Gracilibacillus</taxon>
    </lineage>
</organism>
<dbReference type="RefSeq" id="WP_153791792.1">
    <property type="nucleotide sequence ID" value="NZ_CP045915.1"/>
</dbReference>
<proteinExistence type="predicted"/>
<evidence type="ECO:0000313" key="5">
    <source>
        <dbReference type="Proteomes" id="UP000339690"/>
    </source>
</evidence>
<comment type="subcellular location">
    <subcellularLocation>
        <location evidence="1">Bacterial microcompartment</location>
    </subcellularLocation>
</comment>
<evidence type="ECO:0000259" key="3">
    <source>
        <dbReference type="SMART" id="SM00877"/>
    </source>
</evidence>
<keyword evidence="2" id="KW-1283">Bacterial microcompartment</keyword>
<feature type="domain" description="Bacterial microcompartment" evidence="3">
    <location>
        <begin position="3"/>
        <end position="86"/>
    </location>
</feature>
<dbReference type="GO" id="GO:0031469">
    <property type="term" value="C:bacterial microcompartment"/>
    <property type="evidence" value="ECO:0007669"/>
    <property type="project" value="UniProtKB-SubCell"/>
</dbReference>
<name>A0A5Q2TRI5_9BACI</name>
<dbReference type="KEGG" id="grc:GI584_15700"/>
<evidence type="ECO:0000256" key="2">
    <source>
        <dbReference type="ARBA" id="ARBA00024446"/>
    </source>
</evidence>
<dbReference type="EMBL" id="CP045915">
    <property type="protein sequence ID" value="QGH35408.1"/>
    <property type="molecule type" value="Genomic_DNA"/>
</dbReference>
<dbReference type="Proteomes" id="UP000339690">
    <property type="component" value="Chromosome"/>
</dbReference>
<evidence type="ECO:0000256" key="1">
    <source>
        <dbReference type="ARBA" id="ARBA00024322"/>
    </source>
</evidence>
<accession>A0A5Q2TRI5</accession>
<dbReference type="CDD" id="cd06169">
    <property type="entry name" value="BMC"/>
    <property type="match status" value="1"/>
</dbReference>
<dbReference type="Gene3D" id="3.30.70.1710">
    <property type="match status" value="1"/>
</dbReference>
<dbReference type="AlphaFoldDB" id="A0A5Q2TRI5"/>
<sequence>MGEAVGLLEVLGFSVAMTAMDQACKAANVKIEAMDCNNPTTGDQALIPVVVQVKFTGNVSDIKVALETARHAANQYIDQQDIVTRFLSHQAPGLEKLLNTGKVKRP</sequence>
<reference evidence="4 5" key="1">
    <citation type="submission" date="2019-11" db="EMBL/GenBank/DDBJ databases">
        <title>Gracilibacillus salitolerans sp. nov., a moderate halophile isolated from a saline soil in northwest China.</title>
        <authorList>
            <person name="Gan L."/>
        </authorList>
    </citation>
    <scope>NUCLEOTIDE SEQUENCE [LARGE SCALE GENOMIC DNA]</scope>
    <source>
        <strain evidence="4 5">SCU50</strain>
    </source>
</reference>
<protein>
    <submittedName>
        <fullName evidence="4">BMC domain-containing protein</fullName>
    </submittedName>
</protein>
<dbReference type="InterPro" id="IPR000249">
    <property type="entry name" value="BMC_dom"/>
</dbReference>
<dbReference type="Pfam" id="PF00936">
    <property type="entry name" value="BMC"/>
    <property type="match status" value="1"/>
</dbReference>
<dbReference type="SUPFAM" id="SSF143414">
    <property type="entry name" value="CcmK-like"/>
    <property type="match status" value="1"/>
</dbReference>
<keyword evidence="5" id="KW-1185">Reference proteome</keyword>
<dbReference type="SMART" id="SM00877">
    <property type="entry name" value="BMC"/>
    <property type="match status" value="1"/>
</dbReference>
<dbReference type="InterPro" id="IPR037233">
    <property type="entry name" value="CcmK-like_sf"/>
</dbReference>
<gene>
    <name evidence="4" type="ORF">GI584_15700</name>
</gene>